<accession>A0ABS5IZQ4</accession>
<organism evidence="3 4">
    <name type="scientific">Chitinophaga hostae</name>
    <dbReference type="NCBI Taxonomy" id="2831022"/>
    <lineage>
        <taxon>Bacteria</taxon>
        <taxon>Pseudomonadati</taxon>
        <taxon>Bacteroidota</taxon>
        <taxon>Chitinophagia</taxon>
        <taxon>Chitinophagales</taxon>
        <taxon>Chitinophagaceae</taxon>
        <taxon>Chitinophaga</taxon>
    </lineage>
</organism>
<evidence type="ECO:0000313" key="4">
    <source>
        <dbReference type="Proteomes" id="UP000676386"/>
    </source>
</evidence>
<evidence type="ECO:0000313" key="3">
    <source>
        <dbReference type="EMBL" id="MBS0027797.1"/>
    </source>
</evidence>
<dbReference type="EMBL" id="JAGTXB010000004">
    <property type="protein sequence ID" value="MBS0027797.1"/>
    <property type="molecule type" value="Genomic_DNA"/>
</dbReference>
<evidence type="ECO:0000259" key="1">
    <source>
        <dbReference type="Pfam" id="PF16116"/>
    </source>
</evidence>
<evidence type="ECO:0000259" key="2">
    <source>
        <dbReference type="Pfam" id="PF16173"/>
    </source>
</evidence>
<sequence>MQRFIQNTIRCILLCCLTQQLAAQQHVVFRGIRSDDPNGKAPLRNPERGFRYEAFVLANNLQSPYAKANNEANNNTTYGANPAQIDSLLTFLENRYGPEDSLTLSQLYIYLTPYVGKDITAAGLENIRATFRSFSNKGYKALLRFAYDYNPGLTSVSVADIQRHLVQLKPVMEEYAGAIHAVQAGLIGAWGEWHSTPIAAHKDSLQMVLTALFQNIPVSKQVMVRLPYRKNEAALPASWKARIGFHNDYFCADEHPRASGNDYVKGTPEYWQTCYESPALLIDGELPYSCNGDEWCLNHPFNVMNGIKRLRDHHYTSLSIVHNNLENDSSNIRYWRRYQLTERDITSARLPLSDGYFRNKQNKPVTRSAFDYIRDHLGYRLELQQLILPADADSRKGFPLTLTLINRGFSAPHNAREAFFVFIDPQNKVAQTLPAYARPDSWQPYQPGDSSYKPLLHTVMVSVPAGTTIAPGKYRVGLWLPDGDTVLKYNADYAMHCANAGNTWFIDNTRQYGVNILTEMTIR</sequence>
<proteinExistence type="predicted"/>
<dbReference type="Pfam" id="PF16173">
    <property type="entry name" value="DUF4874"/>
    <property type="match status" value="1"/>
</dbReference>
<dbReference type="RefSeq" id="WP_211972910.1">
    <property type="nucleotide sequence ID" value="NZ_CBFHAM010000019.1"/>
</dbReference>
<dbReference type="Pfam" id="PF16116">
    <property type="entry name" value="DUF4832"/>
    <property type="match status" value="1"/>
</dbReference>
<reference evidence="3 4" key="1">
    <citation type="submission" date="2021-04" db="EMBL/GenBank/DDBJ databases">
        <title>Chitinophaga sp. nov., isolated from the rhizosphere soil.</title>
        <authorList>
            <person name="He S."/>
        </authorList>
    </citation>
    <scope>NUCLEOTIDE SEQUENCE [LARGE SCALE GENOMIC DNA]</scope>
    <source>
        <strain evidence="3 4">2R12</strain>
    </source>
</reference>
<dbReference type="InterPro" id="IPR032267">
    <property type="entry name" value="DUF4832"/>
</dbReference>
<dbReference type="InterPro" id="IPR032379">
    <property type="entry name" value="DUF4874"/>
</dbReference>
<gene>
    <name evidence="3" type="ORF">KE626_10800</name>
</gene>
<protein>
    <submittedName>
        <fullName evidence="3">DUF4832 domain-containing protein</fullName>
    </submittedName>
</protein>
<feature type="domain" description="DUF4832" evidence="1">
    <location>
        <begin position="242"/>
        <end position="499"/>
    </location>
</feature>
<keyword evidence="4" id="KW-1185">Reference proteome</keyword>
<feature type="domain" description="DUF4874" evidence="2">
    <location>
        <begin position="45"/>
        <end position="228"/>
    </location>
</feature>
<comment type="caution">
    <text evidence="3">The sequence shown here is derived from an EMBL/GenBank/DDBJ whole genome shotgun (WGS) entry which is preliminary data.</text>
</comment>
<dbReference type="Proteomes" id="UP000676386">
    <property type="component" value="Unassembled WGS sequence"/>
</dbReference>
<name>A0ABS5IZQ4_9BACT</name>